<keyword evidence="1" id="KW-0472">Membrane</keyword>
<accession>A0A897N200</accession>
<gene>
    <name evidence="3" type="ORF">HSR121_2373</name>
</gene>
<dbReference type="Pfam" id="PF24463">
    <property type="entry name" value="DUF7577"/>
    <property type="match status" value="1"/>
</dbReference>
<feature type="domain" description="DUF7577" evidence="2">
    <location>
        <begin position="64"/>
        <end position="90"/>
    </location>
</feature>
<dbReference type="GeneID" id="68855932"/>
<dbReference type="AlphaFoldDB" id="A0A897N200"/>
<proteinExistence type="predicted"/>
<evidence type="ECO:0000313" key="3">
    <source>
        <dbReference type="EMBL" id="QSG06694.1"/>
    </source>
</evidence>
<sequence length="90" mass="10391">MPGAWIWILVYVLAFALFQVLLYRYLQGQERPPLDQATPDYGDTERARPRTAVAGVETDDGEMIRCPRCGAYNERDPAYTYCKECVQRLQ</sequence>
<feature type="transmembrane region" description="Helical" evidence="1">
    <location>
        <begin position="6"/>
        <end position="26"/>
    </location>
</feature>
<dbReference type="InterPro" id="IPR055999">
    <property type="entry name" value="DUF7577"/>
</dbReference>
<dbReference type="RefSeq" id="WP_229113199.1">
    <property type="nucleotide sequence ID" value="NZ_CP064787.1"/>
</dbReference>
<reference evidence="3" key="1">
    <citation type="submission" date="2020-11" db="EMBL/GenBank/DDBJ databases">
        <title>Carbohydrate-dependent, anaerobic sulfur respiration: A novel catabolism in halophilic archaea.</title>
        <authorList>
            <person name="Sorokin D.Y."/>
            <person name="Messina E."/>
            <person name="Smedile F."/>
            <person name="La Cono V."/>
            <person name="Hallsworth J.E."/>
            <person name="Yakimov M.M."/>
        </authorList>
    </citation>
    <scope>NUCLEOTIDE SEQUENCE</scope>
    <source>
        <strain evidence="3">HSR12-1</strain>
    </source>
</reference>
<keyword evidence="1" id="KW-1133">Transmembrane helix</keyword>
<name>A0A897N200_9EURY</name>
<evidence type="ECO:0000259" key="2">
    <source>
        <dbReference type="Pfam" id="PF24463"/>
    </source>
</evidence>
<dbReference type="Proteomes" id="UP000663525">
    <property type="component" value="Chromosome"/>
</dbReference>
<protein>
    <submittedName>
        <fullName evidence="3">Zn finger protein</fullName>
    </submittedName>
</protein>
<evidence type="ECO:0000256" key="1">
    <source>
        <dbReference type="SAM" id="Phobius"/>
    </source>
</evidence>
<keyword evidence="1" id="KW-0812">Transmembrane</keyword>
<organism evidence="3 4">
    <name type="scientific">Halapricum desulfuricans</name>
    <dbReference type="NCBI Taxonomy" id="2841257"/>
    <lineage>
        <taxon>Archaea</taxon>
        <taxon>Methanobacteriati</taxon>
        <taxon>Methanobacteriota</taxon>
        <taxon>Stenosarchaea group</taxon>
        <taxon>Halobacteria</taxon>
        <taxon>Halobacteriales</taxon>
        <taxon>Haloarculaceae</taxon>
        <taxon>Halapricum</taxon>
    </lineage>
</organism>
<dbReference type="EMBL" id="CP064787">
    <property type="protein sequence ID" value="QSG06694.1"/>
    <property type="molecule type" value="Genomic_DNA"/>
</dbReference>
<evidence type="ECO:0000313" key="4">
    <source>
        <dbReference type="Proteomes" id="UP000663525"/>
    </source>
</evidence>